<sequence>MSEQDQNLPEVLEAERPSMGGAIAVQESKAIQEVQAKLIMARKFPRDMARTRARILEECRSLTLAEKAQWKYPRGGKILSGPSIRLAEVIARNYGNMTFGVRELERRNGSSLAQAFCWDLETNVSIEKDFEVPHEMKSGKQMKRLTDPRDIYEIVANNGARRMRAAILGMISVSIIEDAEAACRATLVKGGGEPIEKRLAKMLMAFKELGVSPEMIEEKLGHKIDVTIAEEIVDLTAIYNSIKDGKGRRSDFFNFPEDAVDEEAAKIADKIASMGNVEAK</sequence>
<reference evidence="1" key="1">
    <citation type="submission" date="2020-04" db="EMBL/GenBank/DDBJ databases">
        <authorList>
            <person name="Chiriac C."/>
            <person name="Salcher M."/>
            <person name="Ghai R."/>
            <person name="Kavagutti S V."/>
        </authorList>
    </citation>
    <scope>NUCLEOTIDE SEQUENCE</scope>
</reference>
<name>A0A6J5MSY2_9CAUD</name>
<protein>
    <submittedName>
        <fullName evidence="1">Uncharacterized protein</fullName>
    </submittedName>
</protein>
<accession>A0A6J5MSY2</accession>
<gene>
    <name evidence="1" type="ORF">UFOVP558_45</name>
</gene>
<evidence type="ECO:0000313" key="1">
    <source>
        <dbReference type="EMBL" id="CAB4149888.1"/>
    </source>
</evidence>
<dbReference type="EMBL" id="LR796527">
    <property type="protein sequence ID" value="CAB4149888.1"/>
    <property type="molecule type" value="Genomic_DNA"/>
</dbReference>
<organism evidence="1">
    <name type="scientific">uncultured Caudovirales phage</name>
    <dbReference type="NCBI Taxonomy" id="2100421"/>
    <lineage>
        <taxon>Viruses</taxon>
        <taxon>Duplodnaviria</taxon>
        <taxon>Heunggongvirae</taxon>
        <taxon>Uroviricota</taxon>
        <taxon>Caudoviricetes</taxon>
        <taxon>Peduoviridae</taxon>
        <taxon>Maltschvirus</taxon>
        <taxon>Maltschvirus maltsch</taxon>
    </lineage>
</organism>
<proteinExistence type="predicted"/>